<feature type="compositionally biased region" description="Low complexity" evidence="1">
    <location>
        <begin position="738"/>
        <end position="758"/>
    </location>
</feature>
<feature type="region of interest" description="Disordered" evidence="1">
    <location>
        <begin position="822"/>
        <end position="894"/>
    </location>
</feature>
<feature type="region of interest" description="Disordered" evidence="1">
    <location>
        <begin position="142"/>
        <end position="334"/>
    </location>
</feature>
<evidence type="ECO:0000256" key="1">
    <source>
        <dbReference type="SAM" id="MobiDB-lite"/>
    </source>
</evidence>
<sequence length="971" mass="104793">MPLAVSSNNSNSHSTSTLTVTEPKPNNPKNDRGWLRSRRETDPLTSQPAAVPHAGRRCSDPVTRCLLTPKSTSNLPVFTSSNSYPINPANLSDPTLAAFSPRKINALKPPPQPTRTSIPTFLVQTPRTQTTVDLDKLYTLSSTDTTDTTNTTNLVSSTPPTASSSAASSHSLKLQTSREPKSPHQKRLPASRSSCGIEASSGPPPALSTQRSLSQAKSPHKPTPTSINLHRPRSFGGARKSKSNLQPPRPASGINAVLKSHSPSVAASEPQQSASLRPVGSSTAPTREKGKMSIAGTRLSASFLGSNSRDRSNQMTTAGNMDGSSKECVAEDGRSKTDDVFLNIAKSNSLRRSATTRTERKRSKFGLSGLSSRSSRANEEPPSLQSSRYDSDHVTRLLSQDNPSSIGRESSSIRSPTSTQHPMDENSRLRYFGVGTRSSIGLPGSRLARTTRETSPETLSNYTSERRGSIAQDQVQGQLRTYRQSNLSTMRTTQNSSGVDAAAERSRLEAEKSRLDGTESTLSTTAPSTVWDELDDLKSRIRKLELTGKLPPSSAAAMSSVSGERPRTATTTATTLSSSPKHGRKMTSPAPEPDAAAVADQIHPLLHTALAKAKPTLNADVYRALETTAADALTLATILSSNGPQHGSGMSVVNGAGISDRQMRRKADSLCRGLTELCLALSDEQLASSSNNKPGSRDAASNQYQTDSMMDRESITPNLAYRRSASHEPEEFQRGQTSSSRLAAGSRLESRRASLLSLNTGTTSIRNTQENTNPLSTPTHSTPPSRLNRASTILRNRRLQDEDDLDDKTLRPISRAMTEINTVISRYSPRDRRLSREYTSNHPLPDQQQASQQLQLQQQQTGQPRSTTQGQMSIPLRRNYDSPGSNLPATIPTNIQPGFRRYAAASLNTGTSSVENSLNEKGTEAFGSGIKNTGFLQLRPRTNSMGTRRVDVRQRTFSAASDAGNAGDEFD</sequence>
<name>A0A1D2JHN3_PARBR</name>
<feature type="compositionally biased region" description="Polar residues" evidence="1">
    <location>
        <begin position="882"/>
        <end position="894"/>
    </location>
</feature>
<feature type="compositionally biased region" description="Low complexity" evidence="1">
    <location>
        <begin position="142"/>
        <end position="169"/>
    </location>
</feature>
<dbReference type="AlphaFoldDB" id="A0A1D2JHN3"/>
<feature type="compositionally biased region" description="Polar residues" evidence="1">
    <location>
        <begin position="518"/>
        <end position="527"/>
    </location>
</feature>
<proteinExistence type="predicted"/>
<feature type="compositionally biased region" description="Polar residues" evidence="1">
    <location>
        <begin position="687"/>
        <end position="708"/>
    </location>
</feature>
<feature type="compositionally biased region" description="Low complexity" evidence="1">
    <location>
        <begin position="553"/>
        <end position="575"/>
    </location>
</feature>
<gene>
    <name evidence="2" type="ORF">ACO22_02928</name>
</gene>
<dbReference type="EMBL" id="LZYO01000095">
    <property type="protein sequence ID" value="ODH35404.1"/>
    <property type="molecule type" value="Genomic_DNA"/>
</dbReference>
<feature type="compositionally biased region" description="Low complexity" evidence="1">
    <location>
        <begin position="1"/>
        <end position="19"/>
    </location>
</feature>
<feature type="compositionally biased region" description="Polar residues" evidence="1">
    <location>
        <begin position="471"/>
        <end position="498"/>
    </location>
</feature>
<reference evidence="2 3" key="1">
    <citation type="submission" date="2016-06" db="EMBL/GenBank/DDBJ databases">
        <authorList>
            <person name="Kjaerup R.B."/>
            <person name="Dalgaard T.S."/>
            <person name="Juul-Madsen H.R."/>
        </authorList>
    </citation>
    <scope>NUCLEOTIDE SEQUENCE [LARGE SCALE GENOMIC DNA]</scope>
    <source>
        <strain evidence="2 3">Pb300</strain>
    </source>
</reference>
<feature type="region of interest" description="Disordered" evidence="1">
    <location>
        <begin position="351"/>
        <end position="527"/>
    </location>
</feature>
<feature type="region of interest" description="Disordered" evidence="1">
    <location>
        <begin position="687"/>
        <end position="806"/>
    </location>
</feature>
<dbReference type="OrthoDB" id="5369729at2759"/>
<feature type="compositionally biased region" description="Low complexity" evidence="1">
    <location>
        <begin position="847"/>
        <end position="871"/>
    </location>
</feature>
<feature type="compositionally biased region" description="Basic and acidic residues" evidence="1">
    <location>
        <begin position="502"/>
        <end position="517"/>
    </location>
</feature>
<feature type="region of interest" description="Disordered" evidence="1">
    <location>
        <begin position="1"/>
        <end position="57"/>
    </location>
</feature>
<feature type="compositionally biased region" description="Polar residues" evidence="1">
    <location>
        <begin position="207"/>
        <end position="228"/>
    </location>
</feature>
<feature type="compositionally biased region" description="Polar residues" evidence="1">
    <location>
        <begin position="261"/>
        <end position="285"/>
    </location>
</feature>
<dbReference type="Proteomes" id="UP000242814">
    <property type="component" value="Unassembled WGS sequence"/>
</dbReference>
<accession>A0A1D2JHN3</accession>
<feature type="compositionally biased region" description="Basic and acidic residues" evidence="1">
    <location>
        <begin position="29"/>
        <end position="42"/>
    </location>
</feature>
<feature type="compositionally biased region" description="Low complexity" evidence="1">
    <location>
        <begin position="776"/>
        <end position="785"/>
    </location>
</feature>
<organism evidence="2 3">
    <name type="scientific">Paracoccidioides brasiliensis</name>
    <dbReference type="NCBI Taxonomy" id="121759"/>
    <lineage>
        <taxon>Eukaryota</taxon>
        <taxon>Fungi</taxon>
        <taxon>Dikarya</taxon>
        <taxon>Ascomycota</taxon>
        <taxon>Pezizomycotina</taxon>
        <taxon>Eurotiomycetes</taxon>
        <taxon>Eurotiomycetidae</taxon>
        <taxon>Onygenales</taxon>
        <taxon>Ajellomycetaceae</taxon>
        <taxon>Paracoccidioides</taxon>
    </lineage>
</organism>
<feature type="compositionally biased region" description="Polar residues" evidence="1">
    <location>
        <begin position="299"/>
        <end position="323"/>
    </location>
</feature>
<comment type="caution">
    <text evidence="2">The sequence shown here is derived from an EMBL/GenBank/DDBJ whole genome shotgun (WGS) entry which is preliminary data.</text>
</comment>
<dbReference type="VEuPathDB" id="FungiDB:PABG_02946"/>
<feature type="compositionally biased region" description="Basic and acidic residues" evidence="1">
    <location>
        <begin position="324"/>
        <end position="334"/>
    </location>
</feature>
<feature type="compositionally biased region" description="Polar residues" evidence="1">
    <location>
        <begin position="759"/>
        <end position="775"/>
    </location>
</feature>
<protein>
    <submittedName>
        <fullName evidence="2">Uncharacterized protein</fullName>
    </submittedName>
</protein>
<feature type="compositionally biased region" description="Low complexity" evidence="1">
    <location>
        <begin position="366"/>
        <end position="375"/>
    </location>
</feature>
<feature type="region of interest" description="Disordered" evidence="1">
    <location>
        <begin position="550"/>
        <end position="594"/>
    </location>
</feature>
<feature type="compositionally biased region" description="Low complexity" evidence="1">
    <location>
        <begin position="404"/>
        <end position="415"/>
    </location>
</feature>
<evidence type="ECO:0000313" key="2">
    <source>
        <dbReference type="EMBL" id="ODH35404.1"/>
    </source>
</evidence>
<dbReference type="VEuPathDB" id="FungiDB:PADG_01463"/>
<evidence type="ECO:0000313" key="3">
    <source>
        <dbReference type="Proteomes" id="UP000242814"/>
    </source>
</evidence>